<dbReference type="InterPro" id="IPR009057">
    <property type="entry name" value="Homeodomain-like_sf"/>
</dbReference>
<evidence type="ECO:0000313" key="2">
    <source>
        <dbReference type="EMBL" id="GCA63373.1"/>
    </source>
</evidence>
<comment type="caution">
    <text evidence="2">The sequence shown here is derived from an EMBL/GenBank/DDBJ whole genome shotgun (WGS) entry which is preliminary data.</text>
</comment>
<protein>
    <recommendedName>
        <fullName evidence="4">Myb-like domain-containing protein</fullName>
    </recommendedName>
</protein>
<feature type="non-terminal residue" evidence="2">
    <location>
        <position position="1"/>
    </location>
</feature>
<proteinExistence type="predicted"/>
<evidence type="ECO:0000313" key="3">
    <source>
        <dbReference type="Proteomes" id="UP000265618"/>
    </source>
</evidence>
<name>A0A391NY88_9EUKA</name>
<reference evidence="2 3" key="1">
    <citation type="journal article" date="2018" name="PLoS ONE">
        <title>The draft genome of Kipferlia bialata reveals reductive genome evolution in fornicate parasites.</title>
        <authorList>
            <person name="Tanifuji G."/>
            <person name="Takabayashi S."/>
            <person name="Kume K."/>
            <person name="Takagi M."/>
            <person name="Nakayama T."/>
            <person name="Kamikawa R."/>
            <person name="Inagaki Y."/>
            <person name="Hashimoto T."/>
        </authorList>
    </citation>
    <scope>NUCLEOTIDE SEQUENCE [LARGE SCALE GENOMIC DNA]</scope>
    <source>
        <strain evidence="2">NY0173</strain>
    </source>
</reference>
<evidence type="ECO:0008006" key="4">
    <source>
        <dbReference type="Google" id="ProtNLM"/>
    </source>
</evidence>
<organism evidence="2 3">
    <name type="scientific">Kipferlia bialata</name>
    <dbReference type="NCBI Taxonomy" id="797122"/>
    <lineage>
        <taxon>Eukaryota</taxon>
        <taxon>Metamonada</taxon>
        <taxon>Carpediemonas-like organisms</taxon>
        <taxon>Kipferlia</taxon>
    </lineage>
</organism>
<gene>
    <name evidence="2" type="ORF">KIPB_009587</name>
</gene>
<evidence type="ECO:0000256" key="1">
    <source>
        <dbReference type="SAM" id="MobiDB-lite"/>
    </source>
</evidence>
<dbReference type="Proteomes" id="UP000265618">
    <property type="component" value="Unassembled WGS sequence"/>
</dbReference>
<keyword evidence="3" id="KW-1185">Reference proteome</keyword>
<sequence length="81" mass="9148">MSIGANGEGRREQVPQELPSYTDGRYGRPRQIWTPEADSTLHKLVAAYTDKRPDWEQIGQRLGVSSRQARGHYQACLCLCS</sequence>
<dbReference type="EMBL" id="BDIP01003303">
    <property type="protein sequence ID" value="GCA63373.1"/>
    <property type="molecule type" value="Genomic_DNA"/>
</dbReference>
<feature type="region of interest" description="Disordered" evidence="1">
    <location>
        <begin position="1"/>
        <end position="31"/>
    </location>
</feature>
<dbReference type="AlphaFoldDB" id="A0A391NY88"/>
<dbReference type="SUPFAM" id="SSF46689">
    <property type="entry name" value="Homeodomain-like"/>
    <property type="match status" value="1"/>
</dbReference>
<dbReference type="Gene3D" id="1.10.10.60">
    <property type="entry name" value="Homeodomain-like"/>
    <property type="match status" value="1"/>
</dbReference>
<accession>A0A391NY88</accession>